<keyword evidence="9" id="KW-1185">Reference proteome</keyword>
<dbReference type="SMART" id="SM00448">
    <property type="entry name" value="REC"/>
    <property type="match status" value="1"/>
</dbReference>
<sequence length="217" mass="24610">MTDKKITVLIADDHSLVREGLEQILSLEKDIEVIGQASNGNEAIEKTLELKPDLVLLDINMPELNGIETLRRLKDMGIDSKIVMLTIHDDREYLFETVNIGADGYVLKDSDSDSLVKAIKDVYSGKSYIEPSLASLLVKEFNSRDRAKESTRDLLTKREYEVLTLIAEGLNNREIAQRLFISEKTVKNHVSNIFKKINVSDRIQAAIYAYKNNIKKI</sequence>
<keyword evidence="1 5" id="KW-0597">Phosphoprotein</keyword>
<dbReference type="InterPro" id="IPR039420">
    <property type="entry name" value="WalR-like"/>
</dbReference>
<dbReference type="SUPFAM" id="SSF52172">
    <property type="entry name" value="CheY-like"/>
    <property type="match status" value="1"/>
</dbReference>
<dbReference type="GO" id="GO:0003677">
    <property type="term" value="F:DNA binding"/>
    <property type="evidence" value="ECO:0007669"/>
    <property type="project" value="UniProtKB-KW"/>
</dbReference>
<evidence type="ECO:0000256" key="2">
    <source>
        <dbReference type="ARBA" id="ARBA00023015"/>
    </source>
</evidence>
<dbReference type="SUPFAM" id="SSF46894">
    <property type="entry name" value="C-terminal effector domain of the bipartite response regulators"/>
    <property type="match status" value="1"/>
</dbReference>
<protein>
    <submittedName>
        <fullName evidence="8">DNA-binding response regulator</fullName>
    </submittedName>
</protein>
<evidence type="ECO:0000313" key="8">
    <source>
        <dbReference type="EMBL" id="RKD33152.1"/>
    </source>
</evidence>
<dbReference type="SMART" id="SM00421">
    <property type="entry name" value="HTH_LUXR"/>
    <property type="match status" value="1"/>
</dbReference>
<dbReference type="PROSITE" id="PS50110">
    <property type="entry name" value="RESPONSE_REGULATORY"/>
    <property type="match status" value="1"/>
</dbReference>
<dbReference type="PANTHER" id="PTHR43214:SF39">
    <property type="entry name" value="TRANSCRIPTIONAL REGULATORY PROTEIN DEGU"/>
    <property type="match status" value="1"/>
</dbReference>
<dbReference type="AlphaFoldDB" id="A0A419T6T4"/>
<dbReference type="RefSeq" id="WP_120167898.1">
    <property type="nucleotide sequence ID" value="NZ_MCIB01000007.1"/>
</dbReference>
<evidence type="ECO:0000259" key="6">
    <source>
        <dbReference type="PROSITE" id="PS50043"/>
    </source>
</evidence>
<dbReference type="OrthoDB" id="9779069at2"/>
<evidence type="ECO:0000256" key="3">
    <source>
        <dbReference type="ARBA" id="ARBA00023125"/>
    </source>
</evidence>
<evidence type="ECO:0000256" key="1">
    <source>
        <dbReference type="ARBA" id="ARBA00022553"/>
    </source>
</evidence>
<accession>A0A419T6T4</accession>
<dbReference type="PROSITE" id="PS00622">
    <property type="entry name" value="HTH_LUXR_1"/>
    <property type="match status" value="1"/>
</dbReference>
<keyword evidence="3 8" id="KW-0238">DNA-binding</keyword>
<dbReference type="Pfam" id="PF00072">
    <property type="entry name" value="Response_reg"/>
    <property type="match status" value="1"/>
</dbReference>
<evidence type="ECO:0000259" key="7">
    <source>
        <dbReference type="PROSITE" id="PS50110"/>
    </source>
</evidence>
<dbReference type="CDD" id="cd17535">
    <property type="entry name" value="REC_NarL-like"/>
    <property type="match status" value="1"/>
</dbReference>
<dbReference type="GO" id="GO:0000160">
    <property type="term" value="P:phosphorelay signal transduction system"/>
    <property type="evidence" value="ECO:0007669"/>
    <property type="project" value="InterPro"/>
</dbReference>
<dbReference type="PROSITE" id="PS50043">
    <property type="entry name" value="HTH_LUXR_2"/>
    <property type="match status" value="1"/>
</dbReference>
<gene>
    <name evidence="8" type="ORF">BET03_09540</name>
</gene>
<dbReference type="InterPro" id="IPR016032">
    <property type="entry name" value="Sig_transdc_resp-reg_C-effctor"/>
</dbReference>
<dbReference type="GO" id="GO:0006355">
    <property type="term" value="P:regulation of DNA-templated transcription"/>
    <property type="evidence" value="ECO:0007669"/>
    <property type="project" value="InterPro"/>
</dbReference>
<dbReference type="Gene3D" id="3.40.50.2300">
    <property type="match status" value="1"/>
</dbReference>
<dbReference type="CDD" id="cd06170">
    <property type="entry name" value="LuxR_C_like"/>
    <property type="match status" value="1"/>
</dbReference>
<dbReference type="Pfam" id="PF00196">
    <property type="entry name" value="GerE"/>
    <property type="match status" value="1"/>
</dbReference>
<feature type="modified residue" description="4-aspartylphosphate" evidence="5">
    <location>
        <position position="58"/>
    </location>
</feature>
<dbReference type="Proteomes" id="UP000284177">
    <property type="component" value="Unassembled WGS sequence"/>
</dbReference>
<evidence type="ECO:0000256" key="4">
    <source>
        <dbReference type="ARBA" id="ARBA00023163"/>
    </source>
</evidence>
<evidence type="ECO:0000256" key="5">
    <source>
        <dbReference type="PROSITE-ProRule" id="PRU00169"/>
    </source>
</evidence>
<dbReference type="EMBL" id="MCIB01000007">
    <property type="protein sequence ID" value="RKD33152.1"/>
    <property type="molecule type" value="Genomic_DNA"/>
</dbReference>
<name>A0A419T6T4_9FIRM</name>
<feature type="domain" description="Response regulatory" evidence="7">
    <location>
        <begin position="7"/>
        <end position="123"/>
    </location>
</feature>
<reference evidence="8 9" key="1">
    <citation type="submission" date="2016-08" db="EMBL/GenBank/DDBJ databases">
        <title>Novel Firmicutes and Novel Genomes.</title>
        <authorList>
            <person name="Poppleton D.I."/>
            <person name="Gribaldo S."/>
        </authorList>
    </citation>
    <scope>NUCLEOTIDE SEQUENCE [LARGE SCALE GENOMIC DNA]</scope>
    <source>
        <strain evidence="8 9">CTT3</strain>
    </source>
</reference>
<feature type="domain" description="HTH luxR-type" evidence="6">
    <location>
        <begin position="148"/>
        <end position="213"/>
    </location>
</feature>
<evidence type="ECO:0000313" key="9">
    <source>
        <dbReference type="Proteomes" id="UP000284177"/>
    </source>
</evidence>
<dbReference type="FunFam" id="1.10.10.10:FF:000153">
    <property type="entry name" value="LuxR family transcriptional regulator"/>
    <property type="match status" value="1"/>
</dbReference>
<keyword evidence="4" id="KW-0804">Transcription</keyword>
<dbReference type="PANTHER" id="PTHR43214">
    <property type="entry name" value="TWO-COMPONENT RESPONSE REGULATOR"/>
    <property type="match status" value="1"/>
</dbReference>
<comment type="caution">
    <text evidence="8">The sequence shown here is derived from an EMBL/GenBank/DDBJ whole genome shotgun (WGS) entry which is preliminary data.</text>
</comment>
<dbReference type="PRINTS" id="PR00038">
    <property type="entry name" value="HTHLUXR"/>
</dbReference>
<dbReference type="InterPro" id="IPR001789">
    <property type="entry name" value="Sig_transdc_resp-reg_receiver"/>
</dbReference>
<proteinExistence type="predicted"/>
<organism evidence="8 9">
    <name type="scientific">Thermohalobacter berrensis</name>
    <dbReference type="NCBI Taxonomy" id="99594"/>
    <lineage>
        <taxon>Bacteria</taxon>
        <taxon>Bacillati</taxon>
        <taxon>Bacillota</taxon>
        <taxon>Tissierellia</taxon>
        <taxon>Tissierellales</taxon>
        <taxon>Thermohalobacteraceae</taxon>
        <taxon>Thermohalobacter</taxon>
    </lineage>
</organism>
<dbReference type="InterPro" id="IPR000792">
    <property type="entry name" value="Tscrpt_reg_LuxR_C"/>
</dbReference>
<dbReference type="InterPro" id="IPR011006">
    <property type="entry name" value="CheY-like_superfamily"/>
</dbReference>
<dbReference type="InterPro" id="IPR058245">
    <property type="entry name" value="NreC/VraR/RcsB-like_REC"/>
</dbReference>
<keyword evidence="2" id="KW-0805">Transcription regulation</keyword>